<dbReference type="InterPro" id="IPR022892">
    <property type="entry name" value="RNaseHI"/>
</dbReference>
<evidence type="ECO:0000313" key="13">
    <source>
        <dbReference type="EMBL" id="WPR89537.1"/>
    </source>
</evidence>
<keyword evidence="10" id="KW-0460">Magnesium</keyword>
<sequence>MTSSDTSARKSGDGYPTVPESGDGYSTVRESGDKYTVATDGACKGNPGPTGWAWVGEDGHWAAGSLISGTNNIGELLALLYALRDHADVRDLVIQADSRYAIDTYTKWMSGHARRGWKTASGSPVKNRQILEQLMEARDARKDAGLPEAVLEHVRGHAGHVLNEWADERAVRAAAHAEKGTESIWSSLGAQERIDVSTAPKKSR</sequence>
<reference evidence="13 14" key="1">
    <citation type="submission" date="2023-11" db="EMBL/GenBank/DDBJ databases">
        <title>Genome sequence of Microbacterium rhizosphaerae KACC 19337.</title>
        <authorList>
            <person name="Choi H."/>
            <person name="Kim S."/>
            <person name="Kim Y."/>
            <person name="Kwon S.-W."/>
            <person name="Heo J."/>
        </authorList>
    </citation>
    <scope>NUCLEOTIDE SEQUENCE [LARGE SCALE GENOMIC DNA]</scope>
    <source>
        <strain evidence="13 14">KACC 19337</strain>
    </source>
</reference>
<evidence type="ECO:0000256" key="10">
    <source>
        <dbReference type="ARBA" id="ARBA00022842"/>
    </source>
</evidence>
<comment type="cofactor">
    <cofactor evidence="2">
        <name>Mg(2+)</name>
        <dbReference type="ChEBI" id="CHEBI:18420"/>
    </cofactor>
</comment>
<dbReference type="RefSeq" id="WP_320942251.1">
    <property type="nucleotide sequence ID" value="NZ_BAABEU010000003.1"/>
</dbReference>
<dbReference type="Gene3D" id="3.30.420.10">
    <property type="entry name" value="Ribonuclease H-like superfamily/Ribonuclease H"/>
    <property type="match status" value="1"/>
</dbReference>
<keyword evidence="14" id="KW-1185">Reference proteome</keyword>
<feature type="region of interest" description="Disordered" evidence="11">
    <location>
        <begin position="1"/>
        <end position="31"/>
    </location>
</feature>
<evidence type="ECO:0000313" key="14">
    <source>
        <dbReference type="Proteomes" id="UP001323798"/>
    </source>
</evidence>
<dbReference type="InterPro" id="IPR012337">
    <property type="entry name" value="RNaseH-like_sf"/>
</dbReference>
<dbReference type="Pfam" id="PF00075">
    <property type="entry name" value="RNase_H"/>
    <property type="match status" value="1"/>
</dbReference>
<evidence type="ECO:0000256" key="4">
    <source>
        <dbReference type="ARBA" id="ARBA00011245"/>
    </source>
</evidence>
<evidence type="ECO:0000256" key="9">
    <source>
        <dbReference type="ARBA" id="ARBA00022801"/>
    </source>
</evidence>
<dbReference type="PROSITE" id="PS50879">
    <property type="entry name" value="RNASE_H_1"/>
    <property type="match status" value="1"/>
</dbReference>
<comment type="catalytic activity">
    <reaction evidence="1">
        <text>Endonucleolytic cleavage to 5'-phosphomonoester.</text>
        <dbReference type="EC" id="3.1.26.4"/>
    </reaction>
</comment>
<evidence type="ECO:0000256" key="1">
    <source>
        <dbReference type="ARBA" id="ARBA00000077"/>
    </source>
</evidence>
<dbReference type="SUPFAM" id="SSF53098">
    <property type="entry name" value="Ribonuclease H-like"/>
    <property type="match status" value="1"/>
</dbReference>
<keyword evidence="9 13" id="KW-0378">Hydrolase</keyword>
<evidence type="ECO:0000256" key="7">
    <source>
        <dbReference type="ARBA" id="ARBA00022723"/>
    </source>
</evidence>
<evidence type="ECO:0000256" key="5">
    <source>
        <dbReference type="ARBA" id="ARBA00012180"/>
    </source>
</evidence>
<dbReference type="GO" id="GO:0004523">
    <property type="term" value="F:RNA-DNA hybrid ribonuclease activity"/>
    <property type="evidence" value="ECO:0007669"/>
    <property type="project" value="UniProtKB-EC"/>
</dbReference>
<keyword evidence="7" id="KW-0479">Metal-binding</keyword>
<dbReference type="PANTHER" id="PTHR10642:SF26">
    <property type="entry name" value="RIBONUCLEASE H1"/>
    <property type="match status" value="1"/>
</dbReference>
<dbReference type="Proteomes" id="UP001323798">
    <property type="component" value="Chromosome"/>
</dbReference>
<feature type="domain" description="RNase H type-1" evidence="12">
    <location>
        <begin position="31"/>
        <end position="175"/>
    </location>
</feature>
<dbReference type="EC" id="3.1.26.4" evidence="5"/>
<dbReference type="EMBL" id="CP139368">
    <property type="protein sequence ID" value="WPR89537.1"/>
    <property type="molecule type" value="Genomic_DNA"/>
</dbReference>
<evidence type="ECO:0000256" key="3">
    <source>
        <dbReference type="ARBA" id="ARBA00005300"/>
    </source>
</evidence>
<name>A0ABZ0SPH8_9MICO</name>
<evidence type="ECO:0000256" key="11">
    <source>
        <dbReference type="SAM" id="MobiDB-lite"/>
    </source>
</evidence>
<dbReference type="InterPro" id="IPR036397">
    <property type="entry name" value="RNaseH_sf"/>
</dbReference>
<protein>
    <recommendedName>
        <fullName evidence="5">ribonuclease H</fullName>
        <ecNumber evidence="5">3.1.26.4</ecNumber>
    </recommendedName>
</protein>
<comment type="similarity">
    <text evidence="3">Belongs to the RNase H family.</text>
</comment>
<evidence type="ECO:0000256" key="2">
    <source>
        <dbReference type="ARBA" id="ARBA00001946"/>
    </source>
</evidence>
<gene>
    <name evidence="13" type="ORF">SM116_17540</name>
</gene>
<evidence type="ECO:0000256" key="6">
    <source>
        <dbReference type="ARBA" id="ARBA00022722"/>
    </source>
</evidence>
<evidence type="ECO:0000256" key="8">
    <source>
        <dbReference type="ARBA" id="ARBA00022759"/>
    </source>
</evidence>
<dbReference type="CDD" id="cd09278">
    <property type="entry name" value="RNase_HI_prokaryote_like"/>
    <property type="match status" value="1"/>
</dbReference>
<proteinExistence type="inferred from homology"/>
<evidence type="ECO:0000259" key="12">
    <source>
        <dbReference type="PROSITE" id="PS50879"/>
    </source>
</evidence>
<dbReference type="InterPro" id="IPR050092">
    <property type="entry name" value="RNase_H"/>
</dbReference>
<accession>A0ABZ0SPH8</accession>
<dbReference type="PANTHER" id="PTHR10642">
    <property type="entry name" value="RIBONUCLEASE H1"/>
    <property type="match status" value="1"/>
</dbReference>
<keyword evidence="6" id="KW-0540">Nuclease</keyword>
<comment type="subunit">
    <text evidence="4">Monomer.</text>
</comment>
<dbReference type="InterPro" id="IPR002156">
    <property type="entry name" value="RNaseH_domain"/>
</dbReference>
<keyword evidence="8" id="KW-0255">Endonuclease</keyword>
<organism evidence="13 14">
    <name type="scientific">Microbacterium rhizosphaerae</name>
    <dbReference type="NCBI Taxonomy" id="1678237"/>
    <lineage>
        <taxon>Bacteria</taxon>
        <taxon>Bacillati</taxon>
        <taxon>Actinomycetota</taxon>
        <taxon>Actinomycetes</taxon>
        <taxon>Micrococcales</taxon>
        <taxon>Microbacteriaceae</taxon>
        <taxon>Microbacterium</taxon>
    </lineage>
</organism>